<proteinExistence type="predicted"/>
<keyword evidence="1" id="KW-1133">Transmembrane helix</keyword>
<name>A0A4P6YX44_9LACO</name>
<dbReference type="EMBL" id="CP037940">
    <property type="protein sequence ID" value="QBO37462.1"/>
    <property type="molecule type" value="Genomic_DNA"/>
</dbReference>
<evidence type="ECO:0000256" key="1">
    <source>
        <dbReference type="SAM" id="Phobius"/>
    </source>
</evidence>
<feature type="transmembrane region" description="Helical" evidence="1">
    <location>
        <begin position="6"/>
        <end position="21"/>
    </location>
</feature>
<keyword evidence="1" id="KW-0472">Membrane</keyword>
<accession>A0A4P6YX44</accession>
<feature type="transmembrane region" description="Helical" evidence="1">
    <location>
        <begin position="33"/>
        <end position="60"/>
    </location>
</feature>
<protein>
    <submittedName>
        <fullName evidence="2">ECF transporter S component</fullName>
    </submittedName>
</protein>
<feature type="transmembrane region" description="Helical" evidence="1">
    <location>
        <begin position="94"/>
        <end position="117"/>
    </location>
</feature>
<sequence>MKQLTFLTFVIGICEVGRLIFQFIPNVQPVTDIIILTTLIFGLSNGLLVGVLSIVVSNIILGMGVWTLAQIGAYILIVLLTYFLAKPWFFKAPIIVRACFCAAMGFFYGFVISIIQAPILGINNFLPYYIAGLPFDLMHALGNAGFCLILSPTLVPLLKKIHAQLF</sequence>
<dbReference type="AlphaFoldDB" id="A0A4P6YX44"/>
<dbReference type="OrthoDB" id="5198189at2"/>
<reference evidence="3" key="1">
    <citation type="submission" date="2019-03" db="EMBL/GenBank/DDBJ databases">
        <title>Weissella sp. 26KH-42 Genome sequencing.</title>
        <authorList>
            <person name="Heo J."/>
            <person name="Kim S.-J."/>
            <person name="Kim J.-S."/>
            <person name="Hong S.-B."/>
            <person name="Kwon S.-W."/>
        </authorList>
    </citation>
    <scope>NUCLEOTIDE SEQUENCE [LARGE SCALE GENOMIC DNA]</scope>
    <source>
        <strain evidence="3">26KH-42</strain>
    </source>
</reference>
<feature type="transmembrane region" description="Helical" evidence="1">
    <location>
        <begin position="137"/>
        <end position="158"/>
    </location>
</feature>
<dbReference type="Proteomes" id="UP000292886">
    <property type="component" value="Chromosome"/>
</dbReference>
<gene>
    <name evidence="2" type="ORF">EQG49_05520</name>
</gene>
<organism evidence="2 3">
    <name type="scientific">Periweissella cryptocerci</name>
    <dbReference type="NCBI Taxonomy" id="2506420"/>
    <lineage>
        <taxon>Bacteria</taxon>
        <taxon>Bacillati</taxon>
        <taxon>Bacillota</taxon>
        <taxon>Bacilli</taxon>
        <taxon>Lactobacillales</taxon>
        <taxon>Lactobacillaceae</taxon>
        <taxon>Periweissella</taxon>
    </lineage>
</organism>
<keyword evidence="1" id="KW-0812">Transmembrane</keyword>
<dbReference type="KEGG" id="wei:EQG49_05520"/>
<dbReference type="Gene3D" id="1.10.1760.20">
    <property type="match status" value="1"/>
</dbReference>
<feature type="transmembrane region" description="Helical" evidence="1">
    <location>
        <begin position="66"/>
        <end position="85"/>
    </location>
</feature>
<evidence type="ECO:0000313" key="3">
    <source>
        <dbReference type="Proteomes" id="UP000292886"/>
    </source>
</evidence>
<evidence type="ECO:0000313" key="2">
    <source>
        <dbReference type="EMBL" id="QBO37462.1"/>
    </source>
</evidence>
<keyword evidence="3" id="KW-1185">Reference proteome</keyword>